<keyword evidence="1" id="KW-0472">Membrane</keyword>
<dbReference type="InterPro" id="IPR029787">
    <property type="entry name" value="Nucleotide_cyclase"/>
</dbReference>
<proteinExistence type="predicted"/>
<dbReference type="PANTHER" id="PTHR45138:SF9">
    <property type="entry name" value="DIGUANYLATE CYCLASE DGCM-RELATED"/>
    <property type="match status" value="1"/>
</dbReference>
<feature type="domain" description="GGDEF" evidence="2">
    <location>
        <begin position="200"/>
        <end position="325"/>
    </location>
</feature>
<dbReference type="Proteomes" id="UP000635726">
    <property type="component" value="Unassembled WGS sequence"/>
</dbReference>
<feature type="transmembrane region" description="Helical" evidence="1">
    <location>
        <begin position="80"/>
        <end position="97"/>
    </location>
</feature>
<organism evidence="3 4">
    <name type="scientific">Deinococcus aquiradiocola</name>
    <dbReference type="NCBI Taxonomy" id="393059"/>
    <lineage>
        <taxon>Bacteria</taxon>
        <taxon>Thermotogati</taxon>
        <taxon>Deinococcota</taxon>
        <taxon>Deinococci</taxon>
        <taxon>Deinococcales</taxon>
        <taxon>Deinococcaceae</taxon>
        <taxon>Deinococcus</taxon>
    </lineage>
</organism>
<dbReference type="EMBL" id="BMOE01000013">
    <property type="protein sequence ID" value="GGJ84869.1"/>
    <property type="molecule type" value="Genomic_DNA"/>
</dbReference>
<dbReference type="Gene3D" id="3.30.70.270">
    <property type="match status" value="1"/>
</dbReference>
<dbReference type="Pfam" id="PF00990">
    <property type="entry name" value="GGDEF"/>
    <property type="match status" value="1"/>
</dbReference>
<dbReference type="GO" id="GO:1902201">
    <property type="term" value="P:negative regulation of bacterial-type flagellum-dependent cell motility"/>
    <property type="evidence" value="ECO:0007669"/>
    <property type="project" value="TreeGrafter"/>
</dbReference>
<keyword evidence="1" id="KW-1133">Transmembrane helix</keyword>
<name>A0A917PN53_9DEIO</name>
<reference evidence="3" key="2">
    <citation type="submission" date="2020-09" db="EMBL/GenBank/DDBJ databases">
        <authorList>
            <person name="Sun Q."/>
            <person name="Ohkuma M."/>
        </authorList>
    </citation>
    <scope>NUCLEOTIDE SEQUENCE</scope>
    <source>
        <strain evidence="3">JCM 14371</strain>
    </source>
</reference>
<dbReference type="PANTHER" id="PTHR45138">
    <property type="entry name" value="REGULATORY COMPONENTS OF SENSORY TRANSDUCTION SYSTEM"/>
    <property type="match status" value="1"/>
</dbReference>
<reference evidence="3" key="1">
    <citation type="journal article" date="2014" name="Int. J. Syst. Evol. Microbiol.">
        <title>Complete genome sequence of Corynebacterium casei LMG S-19264T (=DSM 44701T), isolated from a smear-ripened cheese.</title>
        <authorList>
            <consortium name="US DOE Joint Genome Institute (JGI-PGF)"/>
            <person name="Walter F."/>
            <person name="Albersmeier A."/>
            <person name="Kalinowski J."/>
            <person name="Ruckert C."/>
        </authorList>
    </citation>
    <scope>NUCLEOTIDE SEQUENCE</scope>
    <source>
        <strain evidence="3">JCM 14371</strain>
    </source>
</reference>
<gene>
    <name evidence="3" type="ORF">GCM10008939_30960</name>
</gene>
<accession>A0A917PN53</accession>
<dbReference type="NCBIfam" id="TIGR00254">
    <property type="entry name" value="GGDEF"/>
    <property type="match status" value="1"/>
</dbReference>
<dbReference type="PROSITE" id="PS50887">
    <property type="entry name" value="GGDEF"/>
    <property type="match status" value="1"/>
</dbReference>
<keyword evidence="4" id="KW-1185">Reference proteome</keyword>
<evidence type="ECO:0000313" key="4">
    <source>
        <dbReference type="Proteomes" id="UP000635726"/>
    </source>
</evidence>
<dbReference type="AlphaFoldDB" id="A0A917PN53"/>
<feature type="transmembrane region" description="Helical" evidence="1">
    <location>
        <begin position="102"/>
        <end position="121"/>
    </location>
</feature>
<sequence>MLLCVSVGYLLYLLLRSLLVQMPLDPLGPTAISGYLAGVATLLAAVPGIRFRPLSYLLTAIFVPFGVWETVVMLQRGLQPTGAIGWTPLVFVLYFVVLGWRLALGVSLVSLVTMLGALIALGGGRGAALDGWLSMDMMLVVVTVTSALITRFVEGRLEHGQLASVQLEQARMDGLTGLMGRAAAETYLKEVLDAAMRDRLPLAFLICDIDNFKGVNDRYGHPVGDAVLKSAARRLRRHTGTQGRVARWGGEEFVVILPSVSKSEALVIAERLRRAFAAQDLAGLSVTASFGVAAYRSGEGFAELFERADQRLYEAKQNGRNTVRG</sequence>
<evidence type="ECO:0000256" key="1">
    <source>
        <dbReference type="SAM" id="Phobius"/>
    </source>
</evidence>
<dbReference type="InterPro" id="IPR043128">
    <property type="entry name" value="Rev_trsase/Diguanyl_cyclase"/>
</dbReference>
<evidence type="ECO:0000313" key="3">
    <source>
        <dbReference type="EMBL" id="GGJ84869.1"/>
    </source>
</evidence>
<dbReference type="CDD" id="cd01949">
    <property type="entry name" value="GGDEF"/>
    <property type="match status" value="1"/>
</dbReference>
<dbReference type="GO" id="GO:0052621">
    <property type="term" value="F:diguanylate cyclase activity"/>
    <property type="evidence" value="ECO:0007669"/>
    <property type="project" value="TreeGrafter"/>
</dbReference>
<dbReference type="SUPFAM" id="SSF55073">
    <property type="entry name" value="Nucleotide cyclase"/>
    <property type="match status" value="1"/>
</dbReference>
<dbReference type="SMART" id="SM00267">
    <property type="entry name" value="GGDEF"/>
    <property type="match status" value="1"/>
</dbReference>
<evidence type="ECO:0000259" key="2">
    <source>
        <dbReference type="PROSITE" id="PS50887"/>
    </source>
</evidence>
<feature type="transmembrane region" description="Helical" evidence="1">
    <location>
        <begin position="27"/>
        <end position="47"/>
    </location>
</feature>
<dbReference type="FunFam" id="3.30.70.270:FF:000001">
    <property type="entry name" value="Diguanylate cyclase domain protein"/>
    <property type="match status" value="1"/>
</dbReference>
<keyword evidence="1" id="KW-0812">Transmembrane</keyword>
<dbReference type="InterPro" id="IPR000160">
    <property type="entry name" value="GGDEF_dom"/>
</dbReference>
<dbReference type="GO" id="GO:0043709">
    <property type="term" value="P:cell adhesion involved in single-species biofilm formation"/>
    <property type="evidence" value="ECO:0007669"/>
    <property type="project" value="TreeGrafter"/>
</dbReference>
<dbReference type="GO" id="GO:0005886">
    <property type="term" value="C:plasma membrane"/>
    <property type="evidence" value="ECO:0007669"/>
    <property type="project" value="TreeGrafter"/>
</dbReference>
<dbReference type="InterPro" id="IPR050469">
    <property type="entry name" value="Diguanylate_Cyclase"/>
</dbReference>
<feature type="transmembrane region" description="Helical" evidence="1">
    <location>
        <begin position="54"/>
        <end position="74"/>
    </location>
</feature>
<protein>
    <submittedName>
        <fullName evidence="3">GGDEF domain-containing protein</fullName>
    </submittedName>
</protein>
<comment type="caution">
    <text evidence="3">The sequence shown here is derived from an EMBL/GenBank/DDBJ whole genome shotgun (WGS) entry which is preliminary data.</text>
</comment>